<protein>
    <submittedName>
        <fullName evidence="1">L-2-amino-thiazoline-4-carboxylic acid hydrolase-like protein</fullName>
    </submittedName>
</protein>
<dbReference type="EMBL" id="QQAZ01000001">
    <property type="protein sequence ID" value="RDI55613.1"/>
    <property type="molecule type" value="Genomic_DNA"/>
</dbReference>
<dbReference type="Proteomes" id="UP000255355">
    <property type="component" value="Unassembled WGS sequence"/>
</dbReference>
<evidence type="ECO:0000313" key="1">
    <source>
        <dbReference type="EMBL" id="RDI55613.1"/>
    </source>
</evidence>
<gene>
    <name evidence="1" type="ORF">DFR68_101447</name>
</gene>
<dbReference type="AlphaFoldDB" id="A0A370HEG8"/>
<dbReference type="OrthoDB" id="1094540at2"/>
<reference evidence="1 2" key="1">
    <citation type="submission" date="2018-07" db="EMBL/GenBank/DDBJ databases">
        <title>Genomic Encyclopedia of Type Strains, Phase IV (KMG-IV): sequencing the most valuable type-strain genomes for metagenomic binning, comparative biology and taxonomic classification.</title>
        <authorList>
            <person name="Goeker M."/>
        </authorList>
    </citation>
    <scope>NUCLEOTIDE SEQUENCE [LARGE SCALE GENOMIC DNA]</scope>
    <source>
        <strain evidence="1 2">DSM 44952</strain>
    </source>
</reference>
<dbReference type="Pfam" id="PF14196">
    <property type="entry name" value="ATC_hydrolase"/>
    <property type="match status" value="1"/>
</dbReference>
<dbReference type="InterPro" id="IPR026002">
    <property type="entry name" value="ATC_hydrolase-like"/>
</dbReference>
<dbReference type="GO" id="GO:0016787">
    <property type="term" value="F:hydrolase activity"/>
    <property type="evidence" value="ECO:0007669"/>
    <property type="project" value="UniProtKB-KW"/>
</dbReference>
<organism evidence="1 2">
    <name type="scientific">Nocardia mexicana</name>
    <dbReference type="NCBI Taxonomy" id="279262"/>
    <lineage>
        <taxon>Bacteria</taxon>
        <taxon>Bacillati</taxon>
        <taxon>Actinomycetota</taxon>
        <taxon>Actinomycetes</taxon>
        <taxon>Mycobacteriales</taxon>
        <taxon>Nocardiaceae</taxon>
        <taxon>Nocardia</taxon>
    </lineage>
</organism>
<keyword evidence="2" id="KW-1185">Reference proteome</keyword>
<dbReference type="RefSeq" id="WP_068029143.1">
    <property type="nucleotide sequence ID" value="NZ_QQAZ01000001.1"/>
</dbReference>
<comment type="caution">
    <text evidence="1">The sequence shown here is derived from an EMBL/GenBank/DDBJ whole genome shotgun (WGS) entry which is preliminary data.</text>
</comment>
<accession>A0A370HEG8</accession>
<dbReference type="STRING" id="1210089.GCA_001613165_06701"/>
<sequence>MNTDQFGLSTGEYVPDPERDTALIVDGFFDSIAATARDHGIDGDPIASMRTALAESEAADADRIVDEPARHNLRMTLALVVAYRHLTPLIGRDAAIEAVHRAFVEPLNESLQAATRSMLDNAADPFAAMVEVSKTRENQAFGTGFGFERAADDADRYHLNVMRCFYYDVLAAHSATELAPVMCAFDGNWIEGIDPDRHGFRFDRSTTIGLGGTHCPFHFDRVPE</sequence>
<evidence type="ECO:0000313" key="2">
    <source>
        <dbReference type="Proteomes" id="UP000255355"/>
    </source>
</evidence>
<keyword evidence="1" id="KW-0378">Hydrolase</keyword>
<proteinExistence type="predicted"/>
<name>A0A370HEG8_9NOCA</name>